<keyword evidence="2" id="KW-1185">Reference proteome</keyword>
<evidence type="ECO:0000313" key="2">
    <source>
        <dbReference type="Proteomes" id="UP000765509"/>
    </source>
</evidence>
<gene>
    <name evidence="1" type="ORF">O181_038872</name>
</gene>
<comment type="caution">
    <text evidence="1">The sequence shown here is derived from an EMBL/GenBank/DDBJ whole genome shotgun (WGS) entry which is preliminary data.</text>
</comment>
<dbReference type="AlphaFoldDB" id="A0A9Q3DFL5"/>
<accession>A0A9Q3DFL5</accession>
<protein>
    <submittedName>
        <fullName evidence="1">Uncharacterized protein</fullName>
    </submittedName>
</protein>
<evidence type="ECO:0000313" key="1">
    <source>
        <dbReference type="EMBL" id="MBW0499157.1"/>
    </source>
</evidence>
<proteinExistence type="predicted"/>
<dbReference type="EMBL" id="AVOT02015126">
    <property type="protein sequence ID" value="MBW0499157.1"/>
    <property type="molecule type" value="Genomic_DNA"/>
</dbReference>
<reference evidence="1" key="1">
    <citation type="submission" date="2021-03" db="EMBL/GenBank/DDBJ databases">
        <title>Draft genome sequence of rust myrtle Austropuccinia psidii MF-1, a brazilian biotype.</title>
        <authorList>
            <person name="Quecine M.C."/>
            <person name="Pachon D.M.R."/>
            <person name="Bonatelli M.L."/>
            <person name="Correr F.H."/>
            <person name="Franceschini L.M."/>
            <person name="Leite T.F."/>
            <person name="Margarido G.R.A."/>
            <person name="Almeida C.A."/>
            <person name="Ferrarezi J.A."/>
            <person name="Labate C.A."/>
        </authorList>
    </citation>
    <scope>NUCLEOTIDE SEQUENCE</scope>
    <source>
        <strain evidence="1">MF-1</strain>
    </source>
</reference>
<dbReference type="Proteomes" id="UP000765509">
    <property type="component" value="Unassembled WGS sequence"/>
</dbReference>
<name>A0A9Q3DFL5_9BASI</name>
<sequence>MNQSMASGNHQNPPAELKARIALQLRGRLLLLQCTPYSRIQKWCIYGIIYHYAPFFLSNQMVTFSGSNQVPNPSPSSKGNSQLFSLAIPWWLPEDHSRTPTTWPCRSWVVNSHQDYFRGNSQR</sequence>
<organism evidence="1 2">
    <name type="scientific">Austropuccinia psidii MF-1</name>
    <dbReference type="NCBI Taxonomy" id="1389203"/>
    <lineage>
        <taxon>Eukaryota</taxon>
        <taxon>Fungi</taxon>
        <taxon>Dikarya</taxon>
        <taxon>Basidiomycota</taxon>
        <taxon>Pucciniomycotina</taxon>
        <taxon>Pucciniomycetes</taxon>
        <taxon>Pucciniales</taxon>
        <taxon>Sphaerophragmiaceae</taxon>
        <taxon>Austropuccinia</taxon>
    </lineage>
</organism>